<sequence length="163" mass="15814">MSAGKLLAIVVGSALLIGGAAAVSATGPGEMAADNAQVNDSAEQAPAEDPSAANESDDDVNDSEAPDERADRAGNSSVGPAGGLPEQAPDHVTEIHNAIESFLNDTVSDLGDVLQGILGPDDAGEGDSSTDGEETDDAAGSGDDSEASDDGTAAGNAPDGVPA</sequence>
<accession>A0A6B0TBA6</accession>
<organism evidence="2 3">
    <name type="scientific">Halovenus carboxidivorans</name>
    <dbReference type="NCBI Taxonomy" id="2692199"/>
    <lineage>
        <taxon>Archaea</taxon>
        <taxon>Methanobacteriati</taxon>
        <taxon>Methanobacteriota</taxon>
        <taxon>Stenosarchaea group</taxon>
        <taxon>Halobacteria</taxon>
        <taxon>Halobacteriales</taxon>
        <taxon>Haloarculaceae</taxon>
        <taxon>Halovenus</taxon>
    </lineage>
</organism>
<keyword evidence="3" id="KW-1185">Reference proteome</keyword>
<feature type="region of interest" description="Disordered" evidence="1">
    <location>
        <begin position="112"/>
        <end position="163"/>
    </location>
</feature>
<evidence type="ECO:0000313" key="3">
    <source>
        <dbReference type="Proteomes" id="UP000466535"/>
    </source>
</evidence>
<dbReference type="OrthoDB" id="188277at2157"/>
<gene>
    <name evidence="2" type="ORF">GRX03_11280</name>
</gene>
<evidence type="ECO:0000313" key="2">
    <source>
        <dbReference type="EMBL" id="MXR52180.1"/>
    </source>
</evidence>
<evidence type="ECO:0000256" key="1">
    <source>
        <dbReference type="SAM" id="MobiDB-lite"/>
    </source>
</evidence>
<reference evidence="2 3" key="1">
    <citation type="submission" date="2019-12" db="EMBL/GenBank/DDBJ databases">
        <title>Isolation and characterization of three novel carbon monoxide-oxidizing members of Halobacteria from salione crusts and soils.</title>
        <authorList>
            <person name="Myers M.R."/>
            <person name="King G.M."/>
        </authorList>
    </citation>
    <scope>NUCLEOTIDE SEQUENCE [LARGE SCALE GENOMIC DNA]</scope>
    <source>
        <strain evidence="2 3">WSH3</strain>
    </source>
</reference>
<dbReference type="EMBL" id="WUUT01000004">
    <property type="protein sequence ID" value="MXR52180.1"/>
    <property type="molecule type" value="Genomic_DNA"/>
</dbReference>
<proteinExistence type="predicted"/>
<dbReference type="AlphaFoldDB" id="A0A6B0TBA6"/>
<feature type="region of interest" description="Disordered" evidence="1">
    <location>
        <begin position="31"/>
        <end position="97"/>
    </location>
</feature>
<dbReference type="Proteomes" id="UP000466535">
    <property type="component" value="Unassembled WGS sequence"/>
</dbReference>
<name>A0A6B0TBA6_9EURY</name>
<dbReference type="RefSeq" id="WP_159764312.1">
    <property type="nucleotide sequence ID" value="NZ_WUUT01000004.1"/>
</dbReference>
<comment type="caution">
    <text evidence="2">The sequence shown here is derived from an EMBL/GenBank/DDBJ whole genome shotgun (WGS) entry which is preliminary data.</text>
</comment>
<feature type="compositionally biased region" description="Acidic residues" evidence="1">
    <location>
        <begin position="122"/>
        <end position="149"/>
    </location>
</feature>
<feature type="compositionally biased region" description="Acidic residues" evidence="1">
    <location>
        <begin position="55"/>
        <end position="65"/>
    </location>
</feature>
<protein>
    <submittedName>
        <fullName evidence="2">Uncharacterized protein</fullName>
    </submittedName>
</protein>